<evidence type="ECO:0000256" key="4">
    <source>
        <dbReference type="ARBA" id="ARBA00022737"/>
    </source>
</evidence>
<dbReference type="Pfam" id="PF12357">
    <property type="entry name" value="PLD_C"/>
    <property type="match status" value="1"/>
</dbReference>
<keyword evidence="10" id="KW-0732">Signal</keyword>
<name>A0A843VT52_COLES</name>
<dbReference type="PANTHER" id="PTHR18896">
    <property type="entry name" value="PHOSPHOLIPASE D"/>
    <property type="match status" value="1"/>
</dbReference>
<keyword evidence="7" id="KW-0442">Lipid degradation</keyword>
<protein>
    <recommendedName>
        <fullName evidence="2">phospholipase D</fullName>
        <ecNumber evidence="2">3.1.4.4</ecNumber>
    </recommendedName>
</protein>
<dbReference type="PANTHER" id="PTHR18896:SF137">
    <property type="entry name" value="PHOSPHOLIPASE D ALPHA 4"/>
    <property type="match status" value="1"/>
</dbReference>
<dbReference type="Gene3D" id="2.60.40.150">
    <property type="entry name" value="C2 domain"/>
    <property type="match status" value="1"/>
</dbReference>
<organism evidence="12 13">
    <name type="scientific">Colocasia esculenta</name>
    <name type="common">Wild taro</name>
    <name type="synonym">Arum esculentum</name>
    <dbReference type="NCBI Taxonomy" id="4460"/>
    <lineage>
        <taxon>Eukaryota</taxon>
        <taxon>Viridiplantae</taxon>
        <taxon>Streptophyta</taxon>
        <taxon>Embryophyta</taxon>
        <taxon>Tracheophyta</taxon>
        <taxon>Spermatophyta</taxon>
        <taxon>Magnoliopsida</taxon>
        <taxon>Liliopsida</taxon>
        <taxon>Araceae</taxon>
        <taxon>Aroideae</taxon>
        <taxon>Colocasieae</taxon>
        <taxon>Colocasia</taxon>
    </lineage>
</organism>
<feature type="chain" id="PRO_5032954716" description="phospholipase D" evidence="10">
    <location>
        <begin position="17"/>
        <end position="785"/>
    </location>
</feature>
<evidence type="ECO:0000256" key="3">
    <source>
        <dbReference type="ARBA" id="ARBA00022723"/>
    </source>
</evidence>
<comment type="caution">
    <text evidence="12">The sequence shown here is derived from an EMBL/GenBank/DDBJ whole genome shotgun (WGS) entry which is preliminary data.</text>
</comment>
<dbReference type="SUPFAM" id="SSF56024">
    <property type="entry name" value="Phospholipase D/nuclease"/>
    <property type="match status" value="2"/>
</dbReference>
<evidence type="ECO:0000256" key="8">
    <source>
        <dbReference type="ARBA" id="ARBA00023098"/>
    </source>
</evidence>
<evidence type="ECO:0000256" key="5">
    <source>
        <dbReference type="ARBA" id="ARBA00022801"/>
    </source>
</evidence>
<accession>A0A843VT52</accession>
<dbReference type="OrthoDB" id="14911at2759"/>
<gene>
    <name evidence="12" type="ORF">Taro_030898</name>
</gene>
<feature type="region of interest" description="Disordered" evidence="9">
    <location>
        <begin position="84"/>
        <end position="105"/>
    </location>
</feature>
<comment type="catalytic activity">
    <reaction evidence="1">
        <text>a 1,2-diacyl-sn-glycero-3-phosphocholine + H2O = a 1,2-diacyl-sn-glycero-3-phosphate + choline + H(+)</text>
        <dbReference type="Rhea" id="RHEA:14445"/>
        <dbReference type="ChEBI" id="CHEBI:15354"/>
        <dbReference type="ChEBI" id="CHEBI:15377"/>
        <dbReference type="ChEBI" id="CHEBI:15378"/>
        <dbReference type="ChEBI" id="CHEBI:57643"/>
        <dbReference type="ChEBI" id="CHEBI:58608"/>
        <dbReference type="EC" id="3.1.4.4"/>
    </reaction>
</comment>
<dbReference type="AlphaFoldDB" id="A0A843VT52"/>
<dbReference type="Pfam" id="PF00614">
    <property type="entry name" value="PLDc"/>
    <property type="match status" value="1"/>
</dbReference>
<evidence type="ECO:0000256" key="6">
    <source>
        <dbReference type="ARBA" id="ARBA00022837"/>
    </source>
</evidence>
<evidence type="ECO:0000256" key="1">
    <source>
        <dbReference type="ARBA" id="ARBA00000798"/>
    </source>
</evidence>
<keyword evidence="5" id="KW-0378">Hydrolase</keyword>
<feature type="non-terminal residue" evidence="12">
    <location>
        <position position="785"/>
    </location>
</feature>
<feature type="region of interest" description="Disordered" evidence="9">
    <location>
        <begin position="313"/>
        <end position="334"/>
    </location>
</feature>
<dbReference type="InterPro" id="IPR024632">
    <property type="entry name" value="PLipase_D_C"/>
</dbReference>
<reference evidence="12" key="1">
    <citation type="submission" date="2017-07" db="EMBL/GenBank/DDBJ databases">
        <title>Taro Niue Genome Assembly and Annotation.</title>
        <authorList>
            <person name="Atibalentja N."/>
            <person name="Keating K."/>
            <person name="Fields C.J."/>
        </authorList>
    </citation>
    <scope>NUCLEOTIDE SEQUENCE</scope>
    <source>
        <strain evidence="12">Niue_2</strain>
        <tissue evidence="12">Leaf</tissue>
    </source>
</reference>
<dbReference type="EMBL" id="NMUH01002152">
    <property type="protein sequence ID" value="MQL98186.1"/>
    <property type="molecule type" value="Genomic_DNA"/>
</dbReference>
<feature type="signal peptide" evidence="10">
    <location>
        <begin position="1"/>
        <end position="16"/>
    </location>
</feature>
<evidence type="ECO:0000256" key="10">
    <source>
        <dbReference type="SAM" id="SignalP"/>
    </source>
</evidence>
<feature type="non-terminal residue" evidence="12">
    <location>
        <position position="1"/>
    </location>
</feature>
<dbReference type="Gene3D" id="3.30.870.10">
    <property type="entry name" value="Endonuclease Chain A"/>
    <property type="match status" value="2"/>
</dbReference>
<evidence type="ECO:0000259" key="11">
    <source>
        <dbReference type="PROSITE" id="PS50035"/>
    </source>
</evidence>
<dbReference type="InterPro" id="IPR001736">
    <property type="entry name" value="PLipase_D/transphosphatidylase"/>
</dbReference>
<evidence type="ECO:0000256" key="2">
    <source>
        <dbReference type="ARBA" id="ARBA00012027"/>
    </source>
</evidence>
<dbReference type="SMART" id="SM00155">
    <property type="entry name" value="PLDc"/>
    <property type="match status" value="2"/>
</dbReference>
<feature type="compositionally biased region" description="Basic residues" evidence="9">
    <location>
        <begin position="319"/>
        <end position="328"/>
    </location>
</feature>
<evidence type="ECO:0000313" key="12">
    <source>
        <dbReference type="EMBL" id="MQL98186.1"/>
    </source>
</evidence>
<evidence type="ECO:0000256" key="9">
    <source>
        <dbReference type="SAM" id="MobiDB-lite"/>
    </source>
</evidence>
<keyword evidence="4" id="KW-0677">Repeat</keyword>
<dbReference type="SUPFAM" id="SSF49562">
    <property type="entry name" value="C2 domain (Calcium/lipid-binding domain, CaLB)"/>
    <property type="match status" value="1"/>
</dbReference>
<proteinExistence type="predicted"/>
<dbReference type="GO" id="GO:0004630">
    <property type="term" value="F:phospholipase D activity"/>
    <property type="evidence" value="ECO:0007669"/>
    <property type="project" value="UniProtKB-EC"/>
</dbReference>
<evidence type="ECO:0000313" key="13">
    <source>
        <dbReference type="Proteomes" id="UP000652761"/>
    </source>
</evidence>
<keyword evidence="8" id="KW-0443">Lipid metabolism</keyword>
<dbReference type="PROSITE" id="PS50035">
    <property type="entry name" value="PLD"/>
    <property type="match status" value="1"/>
</dbReference>
<evidence type="ECO:0000256" key="7">
    <source>
        <dbReference type="ARBA" id="ARBA00022963"/>
    </source>
</evidence>
<dbReference type="GO" id="GO:0005509">
    <property type="term" value="F:calcium ion binding"/>
    <property type="evidence" value="ECO:0007669"/>
    <property type="project" value="InterPro"/>
</dbReference>
<dbReference type="InterPro" id="IPR011402">
    <property type="entry name" value="PLipase_D_pln"/>
</dbReference>
<dbReference type="Proteomes" id="UP000652761">
    <property type="component" value="Unassembled WGS sequence"/>
</dbReference>
<dbReference type="InterPro" id="IPR035892">
    <property type="entry name" value="C2_domain_sf"/>
</dbReference>
<keyword evidence="6" id="KW-0106">Calcium</keyword>
<sequence length="785" mass="87010">FIWLLILRLSLSLSLSRQCLSPRDQPAYVTVELGKETVAETTHERDRTWNQTFMVLCAHPADAVLVVTLRTSRSSTLGRTSIPASRLLEDPGGGEPTCLDGSSFPLLTEKGRPNPKLKLRFLLRFERADLEPRWGRGLGDGGFGGLVDGVLFPQRSDCDVTLYQDAHHRRSFLPPVGGRCGGEQVGLRPRRLWEDVYRAIDGAKHLVYIAGWSFNPNLVLVRDPESELEHAVGVKLGDLLKSKAEQGVAVRVMLWDDETSIHHLHSEGLMRTHDEQTADFFRHTRVDCRLCPRHHHLLSSFFTHHQKTISVDSPAGHFSSRRPHRHHGPSGYDISDGGGGGLREIISFVGGLDLYDGRYDTEEHSLFRTLDAGGAHAIDFYQTSIPRADLHHGGPREPWHDTHARIAGAAAYDVLANFEQRWSKQCDPSSLVAIHTIPEILLAESALAGAGEDGWNVQVFRSIDGHSTDHLPGDLPVECSIHEAYVRAIRRAERFIYIENQYFFGGCQHWEQDRHCGCTNLIPVEIALKVASKIRAGERFAAYIVIPMWPEGAPDGEAVQAMLHWARLTVAMMYRLVGKAIRESGGGGHPRDYLSLFCLANREEKRGDELAPAAAPPRGTQYWNAQQNRRFMIYVHSKLMIVDDEYLLIGSANVNQRSMDGRRDTEIAVGCHQPGYVGEQRVAGDVHTYRLSLWYEHTGAALEVFREPQGVECARQLNGIADAAWGAYSGEAVADMEGVHLVSYPIAVSADGAVGDLEQGGGVFPDTSAAVKGRSSWVLPTVVTT</sequence>
<dbReference type="EC" id="3.1.4.4" evidence="2"/>
<dbReference type="GO" id="GO:0046470">
    <property type="term" value="P:phosphatidylcholine metabolic process"/>
    <property type="evidence" value="ECO:0007669"/>
    <property type="project" value="InterPro"/>
</dbReference>
<dbReference type="PIRSF" id="PIRSF036470">
    <property type="entry name" value="PLD_plant"/>
    <property type="match status" value="1"/>
</dbReference>
<dbReference type="InterPro" id="IPR015679">
    <property type="entry name" value="PLipase_D_fam"/>
</dbReference>
<dbReference type="GO" id="GO:0009395">
    <property type="term" value="P:phospholipid catabolic process"/>
    <property type="evidence" value="ECO:0007669"/>
    <property type="project" value="TreeGrafter"/>
</dbReference>
<dbReference type="GO" id="GO:0005886">
    <property type="term" value="C:plasma membrane"/>
    <property type="evidence" value="ECO:0007669"/>
    <property type="project" value="TreeGrafter"/>
</dbReference>
<keyword evidence="3" id="KW-0479">Metal-binding</keyword>
<feature type="domain" description="PLD phosphodiesterase" evidence="11">
    <location>
        <begin position="631"/>
        <end position="658"/>
    </location>
</feature>
<keyword evidence="13" id="KW-1185">Reference proteome</keyword>